<dbReference type="Proteomes" id="UP000053758">
    <property type="component" value="Unassembled WGS sequence"/>
</dbReference>
<keyword evidence="2" id="KW-1185">Reference proteome</keyword>
<gene>
    <name evidence="1" type="ORF">PAN0_009c3882</name>
</gene>
<dbReference type="HOGENOM" id="CLU_247720_0_0_1"/>
<name>A0A081CG68_PSEA2</name>
<evidence type="ECO:0000313" key="2">
    <source>
        <dbReference type="Proteomes" id="UP000053758"/>
    </source>
</evidence>
<dbReference type="OrthoDB" id="3350997at2759"/>
<protein>
    <submittedName>
        <fullName evidence="1">Uncharacterized protein</fullName>
    </submittedName>
</protein>
<sequence>MLSATSSPSVTQHTNEFSVPHAIRSASSPSASLPAVDHSRATSLDLDPPSQTHSLSTSPSFPLHAYPRSSILINARQRPYKGVIYANPALVSGSAALAAPVVSHIPAVPSRREREKERERAREREKERERERERAKNKDDEKIWGIPKKALLLGLGDLNFNAQMAMMAGWGHGSGGASILPSTAVPSSNDRKRIRPSTAGDAPRSAPSSITSRRSANDDSDDDADTHRSQKQSRRPLTSSGSGSGNGSSSAILVTDGAHSSSSKKASSNGDASAGTSPTEERMDPEELAALNAIINTRRSMAAAQALVSGQIGVTPRSARGSSFGGSTHDLSRPPLEEKRFESQESVPSMSSMAHSSTSFASSNLPTSPSDRGLQPPPSLSIGSGSTILEAAEIKSPRIRFAPLPTPASAPPYPGKAADSSLNGHPAVLVEDSEESDTSDSDFDSDDESKSMKGKWYLMGMPSAYFKPQYYTSKSSRRRHSKSNSTTGLADADDNNTEDGHSLRRKSTGSLSDGTSIDTRRKAASENDDEERGRSGASASKSTRKSSHSRRRSRSRTGAISSGDEDERARRRELIRLARPGGTGMVTLPDGTKIRARRVNDQPSQEEPEFIEWGFAGLAREASRRSLGGSGPPSLATTPNSTDHKGLAAYMEAEQDEEDDGSGMAWVRRRRREREARARKEREDAERAAAEVQHSAVSAAVPPSETSAGEVDHADASLVSSDVAPAPELDPAVTPPVTATVEVAAPTESAQQEVSAVADEPMPLSINTKLATTERPTSQALLPASDQSHATGSTFDDAAHFVASPTSEEPPVGLESSVLSEASNADSAMTRSQTLSKPARGPAATGAMAGDVTPRQNTGLGLTADKAEEIRRRHEDEVAALGAEVLAQTRRNNQRRQASASAGRGVASPNLGGEDSSAEREHATPAKSTNRISQPSMAAAPAMTGSASLSKSASRDAAYEKKSISRAVGSIMRKATTDSDKTVRTQQGHASLNASADESWKRHDRAASSPAPAHAAERVHYRESSAAAAAVTSPTTLDGAAPRVSIGRSASPESTLSRQSSAVGYAASTASKSASSLHGPGGSTHASSPMSTKRMTLDPSVSTPVPSPWLPRRPDARGVSVVPLPQLGVRPERPREGRVWQSDDSDADDVVKVGAAEGEEEEEEEDEEEEEEGSDLDAEELLEEERKTAMQKKRATTRAAGQEVVHARMGKKASSRALSDLTASYDDMALSTSSRQRRSRPARRSSLDPRLTTNASRSPAAPRKAPPKLVRTHRSSSSMRSAGDDEADEEEDNLWPAASATSKSGTPRPRHILVNLPGGPGIWDSKTGGGRNAVAAINTVAAARAKAIKKRAKDPRTSFELPPNWDDEMMDYGWPRSLKGSLY</sequence>
<proteinExistence type="predicted"/>
<dbReference type="EMBL" id="DF830076">
    <property type="protein sequence ID" value="GAK65664.1"/>
    <property type="molecule type" value="Genomic_DNA"/>
</dbReference>
<organism evidence="1 2">
    <name type="scientific">Pseudozyma antarctica</name>
    <name type="common">Yeast</name>
    <name type="synonym">Candida antarctica</name>
    <dbReference type="NCBI Taxonomy" id="84753"/>
    <lineage>
        <taxon>Eukaryota</taxon>
        <taxon>Fungi</taxon>
        <taxon>Dikarya</taxon>
        <taxon>Basidiomycota</taxon>
        <taxon>Ustilaginomycotina</taxon>
        <taxon>Ustilaginomycetes</taxon>
        <taxon>Ustilaginales</taxon>
        <taxon>Ustilaginaceae</taxon>
        <taxon>Moesziomyces</taxon>
    </lineage>
</organism>
<dbReference type="RefSeq" id="XP_014656327.1">
    <property type="nucleotide sequence ID" value="XM_014800841.1"/>
</dbReference>
<evidence type="ECO:0000313" key="1">
    <source>
        <dbReference type="EMBL" id="GAK65664.1"/>
    </source>
</evidence>
<dbReference type="GeneID" id="26304604"/>
<reference evidence="2" key="1">
    <citation type="journal article" date="2014" name="Genome Announc.">
        <title>Draft Genome Sequence of the Yeast Pseudozyma antarctica Type Strain JCM10317, a Producer of the Glycolipid Biosurfactants, Mannosylerythritol Lipids.</title>
        <authorList>
            <person name="Saika A."/>
            <person name="Koike H."/>
            <person name="Hori T."/>
            <person name="Fukuoka T."/>
            <person name="Sato S."/>
            <person name="Habe H."/>
            <person name="Kitamoto D."/>
            <person name="Morita T."/>
        </authorList>
    </citation>
    <scope>NUCLEOTIDE SEQUENCE [LARGE SCALE GENOMIC DNA]</scope>
    <source>
        <strain evidence="2">JCM 10317</strain>
    </source>
</reference>
<accession>A0A081CG68</accession>